<keyword evidence="4 9" id="KW-1003">Cell membrane</keyword>
<evidence type="ECO:0000256" key="5">
    <source>
        <dbReference type="ARBA" id="ARBA00022519"/>
    </source>
</evidence>
<keyword evidence="8" id="KW-0472">Membrane</keyword>
<feature type="domain" description="AprE-like beta-barrel" evidence="11">
    <location>
        <begin position="334"/>
        <end position="424"/>
    </location>
</feature>
<evidence type="ECO:0000256" key="1">
    <source>
        <dbReference type="ARBA" id="ARBA00004377"/>
    </source>
</evidence>
<dbReference type="PANTHER" id="PTHR30386:SF17">
    <property type="entry name" value="ALKALINE PROTEASE SECRETION PROTEIN APRE"/>
    <property type="match status" value="1"/>
</dbReference>
<keyword evidence="3 9" id="KW-0813">Transport</keyword>
<dbReference type="Proteomes" id="UP000283786">
    <property type="component" value="Chromosome"/>
</dbReference>
<evidence type="ECO:0000256" key="8">
    <source>
        <dbReference type="ARBA" id="ARBA00023136"/>
    </source>
</evidence>
<dbReference type="Pfam" id="PF26002">
    <property type="entry name" value="Beta-barrel_AprE"/>
    <property type="match status" value="1"/>
</dbReference>
<keyword evidence="13" id="KW-1185">Reference proteome</keyword>
<keyword evidence="7" id="KW-1133">Transmembrane helix</keyword>
<dbReference type="InterPro" id="IPR058982">
    <property type="entry name" value="Beta-barrel_AprE"/>
</dbReference>
<evidence type="ECO:0000256" key="9">
    <source>
        <dbReference type="RuleBase" id="RU365093"/>
    </source>
</evidence>
<evidence type="ECO:0000313" key="13">
    <source>
        <dbReference type="Proteomes" id="UP000283786"/>
    </source>
</evidence>
<evidence type="ECO:0000256" key="7">
    <source>
        <dbReference type="ARBA" id="ARBA00022989"/>
    </source>
</evidence>
<gene>
    <name evidence="12" type="primary">prsE_2</name>
    <name evidence="12" type="ORF">PSAL_030630</name>
</gene>
<comment type="similarity">
    <text evidence="2 9">Belongs to the membrane fusion protein (MFP) (TC 8.A.1) family.</text>
</comment>
<dbReference type="InterPro" id="IPR058781">
    <property type="entry name" value="HH_AprE-like"/>
</dbReference>
<evidence type="ECO:0000259" key="11">
    <source>
        <dbReference type="Pfam" id="PF26002"/>
    </source>
</evidence>
<dbReference type="NCBIfam" id="TIGR01843">
    <property type="entry name" value="type_I_hlyD"/>
    <property type="match status" value="1"/>
</dbReference>
<feature type="domain" description="AprE-like long alpha-helical hairpin" evidence="10">
    <location>
        <begin position="103"/>
        <end position="290"/>
    </location>
</feature>
<dbReference type="AlphaFoldDB" id="A0A418SGU9"/>
<name>A0A418SGU9_9RHOB</name>
<sequence length="445" mass="49012">MTRQAPPPRPSASRAGDRVLSARMPLLLGFAALLLLLGGFGTWSALTRIAGAVIASGQIEVERNRQVVQHPEGGVVRTLGVAEGDRVDAGAILLELDADGLASDLAIVEGQLFELMARRGRLVAERDDADTLVFPTLAMEEAARNPDVAELLAGQTRLRAARQVARRQAEQQLQERSAQISSQINGMEAQLAAYSLQLDLIAQELEIQQGLLDRGLSQIARVLALQRESARLQGEIGDLTAARAEAQGRITETRLEILNLGVSARQEAIEGLREQQYRELELLERRRALGQRLDRLQIRSPVAGVVYDLQVFGPRSVLKPAEPVLYLVPDDRPLVIAARVEPIHVDALHLDQDALLRFPAFDQRTTPELAGRLTRISADAFRDEVTGQAYYQVEIRLNAGETDKLPQDQLLIPGMPVEAYLRTGDRTPLAYLVKPFADYFAKAFR</sequence>
<dbReference type="OrthoDB" id="9810980at2"/>
<evidence type="ECO:0000256" key="6">
    <source>
        <dbReference type="ARBA" id="ARBA00022692"/>
    </source>
</evidence>
<accession>A0A418SGU9</accession>
<dbReference type="InterPro" id="IPR050739">
    <property type="entry name" value="MFP"/>
</dbReference>
<dbReference type="Gene3D" id="2.40.50.100">
    <property type="match status" value="1"/>
</dbReference>
<evidence type="ECO:0000256" key="4">
    <source>
        <dbReference type="ARBA" id="ARBA00022475"/>
    </source>
</evidence>
<dbReference type="EMBL" id="CP060436">
    <property type="protein sequence ID" value="QPM91808.1"/>
    <property type="molecule type" value="Genomic_DNA"/>
</dbReference>
<evidence type="ECO:0000259" key="10">
    <source>
        <dbReference type="Pfam" id="PF25994"/>
    </source>
</evidence>
<dbReference type="PRINTS" id="PR01490">
    <property type="entry name" value="RTXTOXIND"/>
</dbReference>
<reference evidence="12 13" key="1">
    <citation type="submission" date="2020-08" db="EMBL/GenBank/DDBJ databases">
        <title>Genome sequence of Rhodobacteraceae bacterium Lw-13e.</title>
        <authorList>
            <person name="Poehlein A."/>
            <person name="Wolter L."/>
            <person name="Daniel R."/>
            <person name="Brinkhoff T."/>
        </authorList>
    </citation>
    <scope>NUCLEOTIDE SEQUENCE [LARGE SCALE GENOMIC DNA]</scope>
    <source>
        <strain evidence="12 13">Lw-13e</strain>
    </source>
</reference>
<organism evidence="12 13">
    <name type="scientific">Pseudooceanicola algae</name>
    <dbReference type="NCBI Taxonomy" id="1537215"/>
    <lineage>
        <taxon>Bacteria</taxon>
        <taxon>Pseudomonadati</taxon>
        <taxon>Pseudomonadota</taxon>
        <taxon>Alphaproteobacteria</taxon>
        <taxon>Rhodobacterales</taxon>
        <taxon>Paracoccaceae</taxon>
        <taxon>Pseudooceanicola</taxon>
    </lineage>
</organism>
<dbReference type="Gene3D" id="2.40.30.170">
    <property type="match status" value="1"/>
</dbReference>
<dbReference type="InterPro" id="IPR010129">
    <property type="entry name" value="T1SS_HlyD"/>
</dbReference>
<dbReference type="Pfam" id="PF25994">
    <property type="entry name" value="HH_AprE"/>
    <property type="match status" value="1"/>
</dbReference>
<keyword evidence="6" id="KW-0812">Transmembrane</keyword>
<protein>
    <recommendedName>
        <fullName evidence="9">Membrane fusion protein (MFP) family protein</fullName>
    </recommendedName>
</protein>
<comment type="subcellular location">
    <subcellularLocation>
        <location evidence="1 9">Cell inner membrane</location>
        <topology evidence="1 9">Single-pass membrane protein</topology>
    </subcellularLocation>
</comment>
<evidence type="ECO:0000256" key="3">
    <source>
        <dbReference type="ARBA" id="ARBA00022448"/>
    </source>
</evidence>
<evidence type="ECO:0000256" key="2">
    <source>
        <dbReference type="ARBA" id="ARBA00009477"/>
    </source>
</evidence>
<dbReference type="KEGG" id="palw:PSAL_030630"/>
<dbReference type="PANTHER" id="PTHR30386">
    <property type="entry name" value="MEMBRANE FUSION SUBUNIT OF EMRAB-TOLC MULTIDRUG EFFLUX PUMP"/>
    <property type="match status" value="1"/>
</dbReference>
<proteinExistence type="inferred from homology"/>
<dbReference type="GO" id="GO:0015031">
    <property type="term" value="P:protein transport"/>
    <property type="evidence" value="ECO:0007669"/>
    <property type="project" value="InterPro"/>
</dbReference>
<evidence type="ECO:0000313" key="12">
    <source>
        <dbReference type="EMBL" id="QPM91808.1"/>
    </source>
</evidence>
<dbReference type="RefSeq" id="WP_119839425.1">
    <property type="nucleotide sequence ID" value="NZ_CP060436.1"/>
</dbReference>
<dbReference type="GO" id="GO:0005886">
    <property type="term" value="C:plasma membrane"/>
    <property type="evidence" value="ECO:0007669"/>
    <property type="project" value="UniProtKB-SubCell"/>
</dbReference>
<keyword evidence="5 9" id="KW-0997">Cell inner membrane</keyword>